<dbReference type="HOGENOM" id="CLU_023620_5_0_1"/>
<dbReference type="InterPro" id="IPR057744">
    <property type="entry name" value="OTAase-like"/>
</dbReference>
<dbReference type="AlphaFoldDB" id="R0JTZ2"/>
<dbReference type="PANTHER" id="PTHR43135">
    <property type="entry name" value="ALPHA-D-RIBOSE 1-METHYLPHOSPHONATE 5-TRIPHOSPHATE DIPHOSPHATASE"/>
    <property type="match status" value="1"/>
</dbReference>
<dbReference type="RefSeq" id="XP_008027144.1">
    <property type="nucleotide sequence ID" value="XM_008028953.1"/>
</dbReference>
<dbReference type="GO" id="GO:0016810">
    <property type="term" value="F:hydrolase activity, acting on carbon-nitrogen (but not peptide) bonds"/>
    <property type="evidence" value="ECO:0007669"/>
    <property type="project" value="InterPro"/>
</dbReference>
<dbReference type="Gene3D" id="3.20.20.140">
    <property type="entry name" value="Metal-dependent hydrolases"/>
    <property type="match status" value="1"/>
</dbReference>
<evidence type="ECO:0000259" key="2">
    <source>
        <dbReference type="Pfam" id="PF01979"/>
    </source>
</evidence>
<proteinExistence type="predicted"/>
<dbReference type="Gene3D" id="2.30.40.10">
    <property type="entry name" value="Urease, subunit C, domain 1"/>
    <property type="match status" value="1"/>
</dbReference>
<dbReference type="Proteomes" id="UP000016935">
    <property type="component" value="Unassembled WGS sequence"/>
</dbReference>
<dbReference type="SUPFAM" id="SSF51556">
    <property type="entry name" value="Metallo-dependent hydrolases"/>
    <property type="match status" value="1"/>
</dbReference>
<reference evidence="3 4" key="1">
    <citation type="journal article" date="2012" name="PLoS Pathog.">
        <title>Diverse lifestyles and strategies of plant pathogenesis encoded in the genomes of eighteen Dothideomycetes fungi.</title>
        <authorList>
            <person name="Ohm R.A."/>
            <person name="Feau N."/>
            <person name="Henrissat B."/>
            <person name="Schoch C.L."/>
            <person name="Horwitz B.A."/>
            <person name="Barry K.W."/>
            <person name="Condon B.J."/>
            <person name="Copeland A.C."/>
            <person name="Dhillon B."/>
            <person name="Glaser F."/>
            <person name="Hesse C.N."/>
            <person name="Kosti I."/>
            <person name="LaButti K."/>
            <person name="Lindquist E.A."/>
            <person name="Lucas S."/>
            <person name="Salamov A.A."/>
            <person name="Bradshaw R.E."/>
            <person name="Ciuffetti L."/>
            <person name="Hamelin R.C."/>
            <person name="Kema G.H.J."/>
            <person name="Lawrence C."/>
            <person name="Scott J.A."/>
            <person name="Spatafora J.W."/>
            <person name="Turgeon B.G."/>
            <person name="de Wit P.J.G.M."/>
            <person name="Zhong S."/>
            <person name="Goodwin S.B."/>
            <person name="Grigoriev I.V."/>
        </authorList>
    </citation>
    <scope>NUCLEOTIDE SEQUENCE [LARGE SCALE GENOMIC DNA]</scope>
    <source>
        <strain evidence="4">28A</strain>
    </source>
</reference>
<dbReference type="InterPro" id="IPR006680">
    <property type="entry name" value="Amidohydro-rel"/>
</dbReference>
<dbReference type="CDD" id="cd01299">
    <property type="entry name" value="Met_dep_hydrolase_A"/>
    <property type="match status" value="1"/>
</dbReference>
<dbReference type="STRING" id="671987.R0JTZ2"/>
<feature type="region of interest" description="Disordered" evidence="1">
    <location>
        <begin position="1"/>
        <end position="24"/>
    </location>
</feature>
<evidence type="ECO:0000313" key="4">
    <source>
        <dbReference type="Proteomes" id="UP000016935"/>
    </source>
</evidence>
<protein>
    <recommendedName>
        <fullName evidence="2">Amidohydrolase-related domain-containing protein</fullName>
    </recommendedName>
</protein>
<dbReference type="Pfam" id="PF01979">
    <property type="entry name" value="Amidohydro_1"/>
    <property type="match status" value="1"/>
</dbReference>
<organism evidence="3 4">
    <name type="scientific">Exserohilum turcicum (strain 28A)</name>
    <name type="common">Northern leaf blight fungus</name>
    <name type="synonym">Setosphaeria turcica</name>
    <dbReference type="NCBI Taxonomy" id="671987"/>
    <lineage>
        <taxon>Eukaryota</taxon>
        <taxon>Fungi</taxon>
        <taxon>Dikarya</taxon>
        <taxon>Ascomycota</taxon>
        <taxon>Pezizomycotina</taxon>
        <taxon>Dothideomycetes</taxon>
        <taxon>Pleosporomycetidae</taxon>
        <taxon>Pleosporales</taxon>
        <taxon>Pleosporineae</taxon>
        <taxon>Pleosporaceae</taxon>
        <taxon>Exserohilum</taxon>
    </lineage>
</organism>
<dbReference type="InterPro" id="IPR011059">
    <property type="entry name" value="Metal-dep_hydrolase_composite"/>
</dbReference>
<evidence type="ECO:0000313" key="3">
    <source>
        <dbReference type="EMBL" id="EOA84518.1"/>
    </source>
</evidence>
<reference evidence="3 4" key="2">
    <citation type="journal article" date="2013" name="PLoS Genet.">
        <title>Comparative genome structure, secondary metabolite, and effector coding capacity across Cochliobolus pathogens.</title>
        <authorList>
            <person name="Condon B.J."/>
            <person name="Leng Y."/>
            <person name="Wu D."/>
            <person name="Bushley K.E."/>
            <person name="Ohm R.A."/>
            <person name="Otillar R."/>
            <person name="Martin J."/>
            <person name="Schackwitz W."/>
            <person name="Grimwood J."/>
            <person name="MohdZainudin N."/>
            <person name="Xue C."/>
            <person name="Wang R."/>
            <person name="Manning V.A."/>
            <person name="Dhillon B."/>
            <person name="Tu Z.J."/>
            <person name="Steffenson B.J."/>
            <person name="Salamov A."/>
            <person name="Sun H."/>
            <person name="Lowry S."/>
            <person name="LaButti K."/>
            <person name="Han J."/>
            <person name="Copeland A."/>
            <person name="Lindquist E."/>
            <person name="Barry K."/>
            <person name="Schmutz J."/>
            <person name="Baker S.E."/>
            <person name="Ciuffetti L.M."/>
            <person name="Grigoriev I.V."/>
            <person name="Zhong S."/>
            <person name="Turgeon B.G."/>
        </authorList>
    </citation>
    <scope>NUCLEOTIDE SEQUENCE [LARGE SCALE GENOMIC DNA]</scope>
    <source>
        <strain evidence="4">28A</strain>
    </source>
</reference>
<dbReference type="eggNOG" id="ENOG502R71Z">
    <property type="taxonomic scope" value="Eukaryota"/>
</dbReference>
<gene>
    <name evidence="3" type="ORF">SETTUDRAFT_90474</name>
</gene>
<dbReference type="SUPFAM" id="SSF51338">
    <property type="entry name" value="Composite domain of metallo-dependent hydrolases"/>
    <property type="match status" value="1"/>
</dbReference>
<accession>R0JTZ2</accession>
<dbReference type="GeneID" id="19405842"/>
<keyword evidence="4" id="KW-1185">Reference proteome</keyword>
<dbReference type="PANTHER" id="PTHR43135:SF3">
    <property type="entry name" value="ALPHA-D-RIBOSE 1-METHYLPHOSPHONATE 5-TRIPHOSPHATE DIPHOSPHATASE"/>
    <property type="match status" value="1"/>
</dbReference>
<feature type="domain" description="Amidohydrolase-related" evidence="2">
    <location>
        <begin position="117"/>
        <end position="458"/>
    </location>
</feature>
<dbReference type="InterPro" id="IPR032466">
    <property type="entry name" value="Metal_Hydrolase"/>
</dbReference>
<dbReference type="OrthoDB" id="194468at2759"/>
<evidence type="ECO:0000256" key="1">
    <source>
        <dbReference type="SAM" id="MobiDB-lite"/>
    </source>
</evidence>
<name>R0JTZ2_EXST2</name>
<sequence>MSLSRIDSATAAEKRSWPPVNVEPEPYQGIPRNIESIKNLQWDDSLQPEKYEIHGTHPESKILFLDVNILDSTGKKPYRGDVLIKGERFVAVGEVPRVEELKTQVGVRVFHGKGRTLMSGLGDSHTHFSWNGGDLAQLGTLGVEEHTLLTMRSAQCFLDSGYTMCFGAASAKERLDVVIRNAINAGDIPGPRYLANGKEMARRGGELVEGTTAFADGPDEMRKVIKHHVDLGVDNIKLSMSGEETRSAQDCYFTDEETQACADEAHKHGKRLCSHARARDSVIMSVRHGIEAIYHASYIDDRGMDMLEEAKTKHIVAPAINWLVCTLNEAEAFGYPKAAAEKAGYKRELDIAIAGLREMHRRGIVVLPGGDYGFAWTPHGTYARDLEHFVKLLGFTEHEAIIAATAGIAALFMQSGELGKVLPGYYADCILVDGDPLEDIRVLQDHDKLNIICINGRVHKAGRREYVQPPIAGQDNNLHAIVPDEEFPTVKRKMQIDSQIH</sequence>
<dbReference type="InterPro" id="IPR051781">
    <property type="entry name" value="Metallo-dep_Hydrolase"/>
</dbReference>
<dbReference type="EMBL" id="KB908703">
    <property type="protein sequence ID" value="EOA84518.1"/>
    <property type="molecule type" value="Genomic_DNA"/>
</dbReference>